<evidence type="ECO:0000259" key="10">
    <source>
        <dbReference type="Pfam" id="PF08245"/>
    </source>
</evidence>
<dbReference type="NCBIfam" id="TIGR01087">
    <property type="entry name" value="murD"/>
    <property type="match status" value="1"/>
</dbReference>
<keyword evidence="3 7" id="KW-0963">Cytoplasm</keyword>
<dbReference type="Proteomes" id="UP000609531">
    <property type="component" value="Unassembled WGS sequence"/>
</dbReference>
<keyword evidence="7 8" id="KW-0961">Cell wall biogenesis/degradation</keyword>
<dbReference type="SUPFAM" id="SSF51984">
    <property type="entry name" value="MurCD N-terminal domain"/>
    <property type="match status" value="1"/>
</dbReference>
<proteinExistence type="inferred from homology"/>
<evidence type="ECO:0000256" key="7">
    <source>
        <dbReference type="HAMAP-Rule" id="MF_00639"/>
    </source>
</evidence>
<dbReference type="AlphaFoldDB" id="A0A934MC67"/>
<dbReference type="EC" id="6.3.2.9" evidence="7 8"/>
<protein>
    <recommendedName>
        <fullName evidence="7 8">UDP-N-acetylmuramoylalanine--D-glutamate ligase</fullName>
        <ecNumber evidence="7 8">6.3.2.9</ecNumber>
    </recommendedName>
    <alternativeName>
        <fullName evidence="7">D-glutamic acid-adding enzyme</fullName>
    </alternativeName>
    <alternativeName>
        <fullName evidence="7">UDP-N-acetylmuramoyl-L-alanyl-D-glutamate synthetase</fullName>
    </alternativeName>
</protein>
<sequence>MIAVESLSGKNVAVFGLGGSGLVSAHALAAGGARIVAYDDNRERVAEADRAGVPTGDLRVADFSAFAALVLSPGVPLTHPAPHWSVERARKAGVPVTGDVALFDAERRARIPGLRLAAITGTNGKSTTTALLGHLLAALGEKAQVGGNIGRPVLDLDPVPGVAVVECSSYQIDLAPELTAEVGALLNLSPDHIDRHGTFERYATIKAGLVARSRQAVIGVDDADTAAVADRLSAAGKPVRRVGVFDAEAELAALAGAGVGAVGGVLFAAENGATRAVGRLDGIPSLRGSHNAQNAAAAVAMAMALGHTAEDAASHLATFPGLAHRMEEVGRDGAVIFVNDSKATNAESARQALKSFDKVHWIAGGLAKAGGITGLADLFGRISHAYLIGEAAPAFAETLEGRVPFTMSGTLEAALDAAAAGAAADHGVVLLSPACASFDQFRSFEARGDRFRALVTEHLHKGEDA</sequence>
<comment type="subcellular location">
    <subcellularLocation>
        <location evidence="1 7 8">Cytoplasm</location>
    </subcellularLocation>
</comment>
<dbReference type="GO" id="GO:0051301">
    <property type="term" value="P:cell division"/>
    <property type="evidence" value="ECO:0007669"/>
    <property type="project" value="UniProtKB-KW"/>
</dbReference>
<dbReference type="SUPFAM" id="SSF53623">
    <property type="entry name" value="MurD-like peptide ligases, catalytic domain"/>
    <property type="match status" value="1"/>
</dbReference>
<dbReference type="InterPro" id="IPR036565">
    <property type="entry name" value="Mur-like_cat_sf"/>
</dbReference>
<evidence type="ECO:0000256" key="2">
    <source>
        <dbReference type="ARBA" id="ARBA00004752"/>
    </source>
</evidence>
<keyword evidence="5 7" id="KW-0547">Nucleotide-binding</keyword>
<dbReference type="PANTHER" id="PTHR43692:SF1">
    <property type="entry name" value="UDP-N-ACETYLMURAMOYLALANINE--D-GLUTAMATE LIGASE"/>
    <property type="match status" value="1"/>
</dbReference>
<evidence type="ECO:0000256" key="3">
    <source>
        <dbReference type="ARBA" id="ARBA00022490"/>
    </source>
</evidence>
<evidence type="ECO:0000313" key="12">
    <source>
        <dbReference type="Proteomes" id="UP000609531"/>
    </source>
</evidence>
<name>A0A934MC67_9HYPH</name>
<dbReference type="GO" id="GO:0005524">
    <property type="term" value="F:ATP binding"/>
    <property type="evidence" value="ECO:0007669"/>
    <property type="project" value="UniProtKB-UniRule"/>
</dbReference>
<dbReference type="InterPro" id="IPR005762">
    <property type="entry name" value="MurD"/>
</dbReference>
<keyword evidence="7 8" id="KW-0133">Cell shape</keyword>
<feature type="domain" description="Mur ligase C-terminal" evidence="9">
    <location>
        <begin position="324"/>
        <end position="435"/>
    </location>
</feature>
<reference evidence="11" key="1">
    <citation type="submission" date="2020-12" db="EMBL/GenBank/DDBJ databases">
        <title>Bacterial taxonomy.</title>
        <authorList>
            <person name="Pan X."/>
        </authorList>
    </citation>
    <scope>NUCLEOTIDE SEQUENCE</scope>
    <source>
        <strain evidence="11">B2012</strain>
    </source>
</reference>
<gene>
    <name evidence="7" type="primary">murD</name>
    <name evidence="11" type="ORF">JCR33_04540</name>
</gene>
<keyword evidence="7 8" id="KW-0573">Peptidoglycan synthesis</keyword>
<evidence type="ECO:0000256" key="5">
    <source>
        <dbReference type="ARBA" id="ARBA00022741"/>
    </source>
</evidence>
<dbReference type="GO" id="GO:0071555">
    <property type="term" value="P:cell wall organization"/>
    <property type="evidence" value="ECO:0007669"/>
    <property type="project" value="UniProtKB-KW"/>
</dbReference>
<dbReference type="InterPro" id="IPR036615">
    <property type="entry name" value="Mur_ligase_C_dom_sf"/>
</dbReference>
<evidence type="ECO:0000256" key="8">
    <source>
        <dbReference type="RuleBase" id="RU003664"/>
    </source>
</evidence>
<dbReference type="GO" id="GO:0008764">
    <property type="term" value="F:UDP-N-acetylmuramoylalanine-D-glutamate ligase activity"/>
    <property type="evidence" value="ECO:0007669"/>
    <property type="project" value="UniProtKB-UniRule"/>
</dbReference>
<dbReference type="Gene3D" id="3.90.190.20">
    <property type="entry name" value="Mur ligase, C-terminal domain"/>
    <property type="match status" value="1"/>
</dbReference>
<dbReference type="InterPro" id="IPR004101">
    <property type="entry name" value="Mur_ligase_C"/>
</dbReference>
<dbReference type="GO" id="GO:0009252">
    <property type="term" value="P:peptidoglycan biosynthetic process"/>
    <property type="evidence" value="ECO:0007669"/>
    <property type="project" value="UniProtKB-UniRule"/>
</dbReference>
<accession>A0A934MC67</accession>
<comment type="catalytic activity">
    <reaction evidence="7 8">
        <text>UDP-N-acetyl-alpha-D-muramoyl-L-alanine + D-glutamate + ATP = UDP-N-acetyl-alpha-D-muramoyl-L-alanyl-D-glutamate + ADP + phosphate + H(+)</text>
        <dbReference type="Rhea" id="RHEA:16429"/>
        <dbReference type="ChEBI" id="CHEBI:15378"/>
        <dbReference type="ChEBI" id="CHEBI:29986"/>
        <dbReference type="ChEBI" id="CHEBI:30616"/>
        <dbReference type="ChEBI" id="CHEBI:43474"/>
        <dbReference type="ChEBI" id="CHEBI:83898"/>
        <dbReference type="ChEBI" id="CHEBI:83900"/>
        <dbReference type="ChEBI" id="CHEBI:456216"/>
        <dbReference type="EC" id="6.3.2.9"/>
    </reaction>
</comment>
<dbReference type="RefSeq" id="WP_198880843.1">
    <property type="nucleotide sequence ID" value="NZ_JAEKJA010000003.1"/>
</dbReference>
<evidence type="ECO:0000256" key="1">
    <source>
        <dbReference type="ARBA" id="ARBA00004496"/>
    </source>
</evidence>
<keyword evidence="7 8" id="KW-0131">Cell cycle</keyword>
<evidence type="ECO:0000313" key="11">
    <source>
        <dbReference type="EMBL" id="MBJ3774942.1"/>
    </source>
</evidence>
<keyword evidence="4 7" id="KW-0436">Ligase</keyword>
<dbReference type="Pfam" id="PF08245">
    <property type="entry name" value="Mur_ligase_M"/>
    <property type="match status" value="1"/>
</dbReference>
<feature type="binding site" evidence="7">
    <location>
        <begin position="121"/>
        <end position="127"/>
    </location>
    <ligand>
        <name>ATP</name>
        <dbReference type="ChEBI" id="CHEBI:30616"/>
    </ligand>
</feature>
<comment type="function">
    <text evidence="7 8">Cell wall formation. Catalyzes the addition of glutamate to the nucleotide precursor UDP-N-acetylmuramoyl-L-alanine (UMA).</text>
</comment>
<dbReference type="SUPFAM" id="SSF53244">
    <property type="entry name" value="MurD-like peptide ligases, peptide-binding domain"/>
    <property type="match status" value="1"/>
</dbReference>
<keyword evidence="12" id="KW-1185">Reference proteome</keyword>
<keyword evidence="7 8" id="KW-0132">Cell division</keyword>
<keyword evidence="6 7" id="KW-0067">ATP-binding</keyword>
<feature type="domain" description="Mur ligase central" evidence="10">
    <location>
        <begin position="119"/>
        <end position="302"/>
    </location>
</feature>
<dbReference type="Gene3D" id="3.40.50.720">
    <property type="entry name" value="NAD(P)-binding Rossmann-like Domain"/>
    <property type="match status" value="1"/>
</dbReference>
<dbReference type="Pfam" id="PF21799">
    <property type="entry name" value="MurD-like_N"/>
    <property type="match status" value="1"/>
</dbReference>
<dbReference type="GO" id="GO:0008360">
    <property type="term" value="P:regulation of cell shape"/>
    <property type="evidence" value="ECO:0007669"/>
    <property type="project" value="UniProtKB-KW"/>
</dbReference>
<evidence type="ECO:0000256" key="6">
    <source>
        <dbReference type="ARBA" id="ARBA00022840"/>
    </source>
</evidence>
<dbReference type="InterPro" id="IPR013221">
    <property type="entry name" value="Mur_ligase_cen"/>
</dbReference>
<dbReference type="GO" id="GO:0005737">
    <property type="term" value="C:cytoplasm"/>
    <property type="evidence" value="ECO:0007669"/>
    <property type="project" value="UniProtKB-SubCell"/>
</dbReference>
<dbReference type="HAMAP" id="MF_00639">
    <property type="entry name" value="MurD"/>
    <property type="match status" value="1"/>
</dbReference>
<dbReference type="PANTHER" id="PTHR43692">
    <property type="entry name" value="UDP-N-ACETYLMURAMOYLALANINE--D-GLUTAMATE LIGASE"/>
    <property type="match status" value="1"/>
</dbReference>
<evidence type="ECO:0000259" key="9">
    <source>
        <dbReference type="Pfam" id="PF02875"/>
    </source>
</evidence>
<evidence type="ECO:0000256" key="4">
    <source>
        <dbReference type="ARBA" id="ARBA00022598"/>
    </source>
</evidence>
<comment type="pathway">
    <text evidence="2 7 8">Cell wall biogenesis; peptidoglycan biosynthesis.</text>
</comment>
<organism evidence="11 12">
    <name type="scientific">Acuticoccus mangrovi</name>
    <dbReference type="NCBI Taxonomy" id="2796142"/>
    <lineage>
        <taxon>Bacteria</taxon>
        <taxon>Pseudomonadati</taxon>
        <taxon>Pseudomonadota</taxon>
        <taxon>Alphaproteobacteria</taxon>
        <taxon>Hyphomicrobiales</taxon>
        <taxon>Amorphaceae</taxon>
        <taxon>Acuticoccus</taxon>
    </lineage>
</organism>
<dbReference type="Gene3D" id="3.40.1190.10">
    <property type="entry name" value="Mur-like, catalytic domain"/>
    <property type="match status" value="1"/>
</dbReference>
<dbReference type="Pfam" id="PF02875">
    <property type="entry name" value="Mur_ligase_C"/>
    <property type="match status" value="1"/>
</dbReference>
<dbReference type="EMBL" id="JAEKJA010000003">
    <property type="protein sequence ID" value="MBJ3774942.1"/>
    <property type="molecule type" value="Genomic_DNA"/>
</dbReference>
<comment type="caution">
    <text evidence="11">The sequence shown here is derived from an EMBL/GenBank/DDBJ whole genome shotgun (WGS) entry which is preliminary data.</text>
</comment>
<comment type="similarity">
    <text evidence="7">Belongs to the MurCDEF family.</text>
</comment>